<dbReference type="GO" id="GO:0005576">
    <property type="term" value="C:extracellular region"/>
    <property type="evidence" value="ECO:0007669"/>
    <property type="project" value="UniProtKB-SubCell"/>
</dbReference>
<dbReference type="InterPro" id="IPR022578">
    <property type="entry name" value="Flagellin_D2_dom"/>
</dbReference>
<evidence type="ECO:0000259" key="4">
    <source>
        <dbReference type="Pfam" id="PF00669"/>
    </source>
</evidence>
<comment type="subcellular location">
    <subcellularLocation>
        <location evidence="3">Secreted</location>
    </subcellularLocation>
    <subcellularLocation>
        <location evidence="3">Bacterial flagellum</location>
    </subcellularLocation>
</comment>
<dbReference type="PANTHER" id="PTHR42792:SF2">
    <property type="entry name" value="FLAGELLIN"/>
    <property type="match status" value="1"/>
</dbReference>
<evidence type="ECO:0000313" key="7">
    <source>
        <dbReference type="EMBL" id="CAB3805048.1"/>
    </source>
</evidence>
<dbReference type="Gene3D" id="6.10.10.10">
    <property type="entry name" value="Flagellar export chaperone, C-terminal domain"/>
    <property type="match status" value="1"/>
</dbReference>
<feature type="domain" description="Flagellin D2" evidence="6">
    <location>
        <begin position="261"/>
        <end position="317"/>
    </location>
</feature>
<proteinExistence type="inferred from homology"/>
<dbReference type="InterPro" id="IPR001029">
    <property type="entry name" value="Flagellin_N"/>
</dbReference>
<protein>
    <recommendedName>
        <fullName evidence="3">Flagellin</fullName>
    </recommendedName>
</protein>
<evidence type="ECO:0000259" key="5">
    <source>
        <dbReference type="Pfam" id="PF00700"/>
    </source>
</evidence>
<dbReference type="EMBL" id="CADIKI010000021">
    <property type="protein sequence ID" value="CAB3805048.1"/>
    <property type="molecule type" value="Genomic_DNA"/>
</dbReference>
<feature type="domain" description="Flagellin N-terminal" evidence="4">
    <location>
        <begin position="4"/>
        <end position="140"/>
    </location>
</feature>
<dbReference type="InterPro" id="IPR046358">
    <property type="entry name" value="Flagellin_C"/>
</dbReference>
<keyword evidence="7" id="KW-0282">Flagellum</keyword>
<dbReference type="GO" id="GO:0005198">
    <property type="term" value="F:structural molecule activity"/>
    <property type="evidence" value="ECO:0007669"/>
    <property type="project" value="UniProtKB-UniRule"/>
</dbReference>
<dbReference type="Gene3D" id="2.170.280.10">
    <property type="entry name" value="f41 fragment of flagellin, middle domain"/>
    <property type="match status" value="1"/>
</dbReference>
<dbReference type="GO" id="GO:0009288">
    <property type="term" value="C:bacterial-type flagellum"/>
    <property type="evidence" value="ECO:0007669"/>
    <property type="project" value="UniProtKB-SubCell"/>
</dbReference>
<dbReference type="AlphaFoldDB" id="A0A6J5GTP9"/>
<dbReference type="Pfam" id="PF12613">
    <property type="entry name" value="FliC_D2"/>
    <property type="match status" value="1"/>
</dbReference>
<name>A0A6J5GTP9_9BURK</name>
<dbReference type="Gene3D" id="2.30.220.10">
    <property type="entry name" value="f41 fragment of flagellin, C-terminal domain"/>
    <property type="match status" value="1"/>
</dbReference>
<dbReference type="PANTHER" id="PTHR42792">
    <property type="entry name" value="FLAGELLIN"/>
    <property type="match status" value="1"/>
</dbReference>
<organism evidence="7 8">
    <name type="scientific">Paraburkholderia fynbosensis</name>
    <dbReference type="NCBI Taxonomy" id="1200993"/>
    <lineage>
        <taxon>Bacteria</taxon>
        <taxon>Pseudomonadati</taxon>
        <taxon>Pseudomonadota</taxon>
        <taxon>Betaproteobacteria</taxon>
        <taxon>Burkholderiales</taxon>
        <taxon>Burkholderiaceae</taxon>
        <taxon>Paraburkholderia</taxon>
    </lineage>
</organism>
<evidence type="ECO:0000256" key="2">
    <source>
        <dbReference type="ARBA" id="ARBA00023143"/>
    </source>
</evidence>
<dbReference type="Gene3D" id="1.20.1330.10">
    <property type="entry name" value="f41 fragment of flagellin, N-terminal domain"/>
    <property type="match status" value="1"/>
</dbReference>
<dbReference type="RefSeq" id="WP_175164939.1">
    <property type="nucleotide sequence ID" value="NZ_CADIKI010000021.1"/>
</dbReference>
<feature type="domain" description="Flagellin C-terminal" evidence="5">
    <location>
        <begin position="376"/>
        <end position="459"/>
    </location>
</feature>
<sequence length="460" mass="46141">MLGINSNINSLVAQQNLTGSGSALSQAITRLSSGKRINSAADDAAGLAISNIMQTQINGLTQGVSNSNDGVSMVQTASSGLSSLTSSLQRIRQLATQASNGSMTDTDRAALQQEVTQQVAEVNRIASQTTYNGMNVLDGSLGSASFQVGANVGQSISLNLSQSMSAASIGGGVPAAGNTLGSFSVSLDNTGKAAAAPGITSITASWDTSKGAVSYTDQNGNAITDASTLSYYTATTTGTPPAAAGDPSDTLAVAANANATITQINVLADGKGGFTLTDQNGQALNVTAATNIFASAATPPATDANGNTTLTGETGAQMVTDIEAVTDAGVTTDANVVAQDKVTAAVGTTIDKLSTSNTVSQIDISTKDGASAAMLTIDNALNAVNNLQATLGAAQNRFTAIATTQQAQSTDLSSAQSSIQDADFAQETANLSKAQVLQQAGISVLSQANSQPQQILKLLQ</sequence>
<dbReference type="SUPFAM" id="SSF64518">
    <property type="entry name" value="Phase 1 flagellin"/>
    <property type="match status" value="1"/>
</dbReference>
<keyword evidence="8" id="KW-1185">Reference proteome</keyword>
<dbReference type="PRINTS" id="PR00207">
    <property type="entry name" value="FLAGELLIN"/>
</dbReference>
<evidence type="ECO:0000256" key="3">
    <source>
        <dbReference type="RuleBase" id="RU362073"/>
    </source>
</evidence>
<evidence type="ECO:0000313" key="8">
    <source>
        <dbReference type="Proteomes" id="UP000494252"/>
    </source>
</evidence>
<dbReference type="Proteomes" id="UP000494252">
    <property type="component" value="Unassembled WGS sequence"/>
</dbReference>
<reference evidence="7 8" key="1">
    <citation type="submission" date="2020-04" db="EMBL/GenBank/DDBJ databases">
        <authorList>
            <person name="De Canck E."/>
        </authorList>
    </citation>
    <scope>NUCLEOTIDE SEQUENCE [LARGE SCALE GENOMIC DNA]</scope>
    <source>
        <strain evidence="7 8">LMG 27177</strain>
    </source>
</reference>
<gene>
    <name evidence="7" type="primary">fliC</name>
    <name evidence="7" type="ORF">LMG27177_05759</name>
</gene>
<dbReference type="Gene3D" id="6.10.280.190">
    <property type="match status" value="1"/>
</dbReference>
<dbReference type="InterPro" id="IPR042187">
    <property type="entry name" value="Flagellin_C_sub2"/>
</dbReference>
<evidence type="ECO:0000256" key="1">
    <source>
        <dbReference type="ARBA" id="ARBA00005709"/>
    </source>
</evidence>
<comment type="similarity">
    <text evidence="1 3">Belongs to the bacterial flagellin family.</text>
</comment>
<dbReference type="Pfam" id="PF00700">
    <property type="entry name" value="Flagellin_C"/>
    <property type="match status" value="1"/>
</dbReference>
<comment type="function">
    <text evidence="3">Flagellin is the subunit protein which polymerizes to form the filaments of bacterial flagella.</text>
</comment>
<dbReference type="InterPro" id="IPR001492">
    <property type="entry name" value="Flagellin"/>
</dbReference>
<evidence type="ECO:0000259" key="6">
    <source>
        <dbReference type="Pfam" id="PF12613"/>
    </source>
</evidence>
<keyword evidence="3" id="KW-0964">Secreted</keyword>
<dbReference type="Pfam" id="PF00669">
    <property type="entry name" value="Flagellin_N"/>
    <property type="match status" value="1"/>
</dbReference>
<keyword evidence="2 3" id="KW-0975">Bacterial flagellum</keyword>
<keyword evidence="7" id="KW-0966">Cell projection</keyword>
<accession>A0A6J5GTP9</accession>
<keyword evidence="7" id="KW-0969">Cilium</keyword>